<dbReference type="CDD" id="cd05471">
    <property type="entry name" value="pepsin_like"/>
    <property type="match status" value="1"/>
</dbReference>
<dbReference type="InParanoid" id="A0A286UPB4"/>
<evidence type="ECO:0000256" key="1">
    <source>
        <dbReference type="ARBA" id="ARBA00007447"/>
    </source>
</evidence>
<dbReference type="FunFam" id="2.40.70.10:FF:000008">
    <property type="entry name" value="Cathepsin D"/>
    <property type="match status" value="1"/>
</dbReference>
<feature type="signal peptide" evidence="4">
    <location>
        <begin position="1"/>
        <end position="17"/>
    </location>
</feature>
<dbReference type="GO" id="GO:0004190">
    <property type="term" value="F:aspartic-type endopeptidase activity"/>
    <property type="evidence" value="ECO:0007669"/>
    <property type="project" value="InterPro"/>
</dbReference>
<organism evidence="6 7">
    <name type="scientific">Pyrrhoderma noxium</name>
    <dbReference type="NCBI Taxonomy" id="2282107"/>
    <lineage>
        <taxon>Eukaryota</taxon>
        <taxon>Fungi</taxon>
        <taxon>Dikarya</taxon>
        <taxon>Basidiomycota</taxon>
        <taxon>Agaricomycotina</taxon>
        <taxon>Agaricomycetes</taxon>
        <taxon>Hymenochaetales</taxon>
        <taxon>Hymenochaetaceae</taxon>
        <taxon>Pyrrhoderma</taxon>
    </lineage>
</organism>
<dbReference type="STRING" id="2282107.A0A286UPB4"/>
<dbReference type="FunCoup" id="A0A286UPB4">
    <property type="interactions" value="35"/>
</dbReference>
<dbReference type="SUPFAM" id="SSF50630">
    <property type="entry name" value="Acid proteases"/>
    <property type="match status" value="1"/>
</dbReference>
<dbReference type="GO" id="GO:0006508">
    <property type="term" value="P:proteolysis"/>
    <property type="evidence" value="ECO:0007669"/>
    <property type="project" value="UniProtKB-KW"/>
</dbReference>
<name>A0A286UPB4_9AGAM</name>
<keyword evidence="3" id="KW-1015">Disulfide bond</keyword>
<feature type="active site" evidence="2">
    <location>
        <position position="125"/>
    </location>
</feature>
<dbReference type="PRINTS" id="PR00792">
    <property type="entry name" value="PEPSIN"/>
</dbReference>
<feature type="disulfide bond" evidence="3">
    <location>
        <begin position="138"/>
        <end position="143"/>
    </location>
</feature>
<comment type="similarity">
    <text evidence="1">Belongs to the peptidase A1 family.</text>
</comment>
<dbReference type="AlphaFoldDB" id="A0A286UPB4"/>
<dbReference type="Pfam" id="PF00026">
    <property type="entry name" value="Asp"/>
    <property type="match status" value="1"/>
</dbReference>
<evidence type="ECO:0000313" key="7">
    <source>
        <dbReference type="Proteomes" id="UP000217199"/>
    </source>
</evidence>
<gene>
    <name evidence="6" type="ORF">PNOK_0400600</name>
</gene>
<dbReference type="Gene3D" id="2.40.70.10">
    <property type="entry name" value="Acid Proteases"/>
    <property type="match status" value="2"/>
</dbReference>
<dbReference type="OrthoDB" id="15189at2759"/>
<feature type="domain" description="Peptidase A1" evidence="5">
    <location>
        <begin position="107"/>
        <end position="417"/>
    </location>
</feature>
<proteinExistence type="inferred from homology"/>
<dbReference type="PANTHER" id="PTHR47966:SF57">
    <property type="entry name" value="PEPTIDASE A1 DOMAIN-CONTAINING PROTEIN"/>
    <property type="match status" value="1"/>
</dbReference>
<keyword evidence="6" id="KW-0645">Protease</keyword>
<reference evidence="6 7" key="1">
    <citation type="journal article" date="2017" name="Mol. Ecol.">
        <title>Comparative and population genomic landscape of Phellinus noxius: A hypervariable fungus causing root rot in trees.</title>
        <authorList>
            <person name="Chung C.L."/>
            <person name="Lee T.J."/>
            <person name="Akiba M."/>
            <person name="Lee H.H."/>
            <person name="Kuo T.H."/>
            <person name="Liu D."/>
            <person name="Ke H.M."/>
            <person name="Yokoi T."/>
            <person name="Roa M.B."/>
            <person name="Lu M.J."/>
            <person name="Chang Y.Y."/>
            <person name="Ann P.J."/>
            <person name="Tsai J.N."/>
            <person name="Chen C.Y."/>
            <person name="Tzean S.S."/>
            <person name="Ota Y."/>
            <person name="Hattori T."/>
            <person name="Sahashi N."/>
            <person name="Liou R.F."/>
            <person name="Kikuchi T."/>
            <person name="Tsai I.J."/>
        </authorList>
    </citation>
    <scope>NUCLEOTIDE SEQUENCE [LARGE SCALE GENOMIC DNA]</scope>
    <source>
        <strain evidence="6 7">FFPRI411160</strain>
    </source>
</reference>
<dbReference type="PANTHER" id="PTHR47966">
    <property type="entry name" value="BETA-SITE APP-CLEAVING ENZYME, ISOFORM A-RELATED"/>
    <property type="match status" value="1"/>
</dbReference>
<dbReference type="EMBL" id="NBII01000003">
    <property type="protein sequence ID" value="PAV21379.1"/>
    <property type="molecule type" value="Genomic_DNA"/>
</dbReference>
<dbReference type="InterPro" id="IPR021109">
    <property type="entry name" value="Peptidase_aspartic_dom_sf"/>
</dbReference>
<sequence length="420" mass="43746">MKLTLASLALFPLVALASPAPAPVTRIPLSRRSFTTKEGVADIDALVSHLENVRVKISRGFTAFSNNTGSAHPNDDGSLHKRVELQKLRKRKTGKDQLTDDLDGELWQGAISVGTPANTFTVDFDTGSSDLFLPGTACTSANCRGHKIYNTAASSTAVDQRRTFSIEFGDGSTVSGEVFHDTVSIAGLTATGQAVVAASQYSSGFALSESPPDGLMGMAFQAISNSNSPPVFQTMIADGQTTSPVFGFTLLDNGGELFLGGTDTSAFTGSLTFTPLITTPAFWEINTQSVSVGGRAVITRAQDSIVDTGTTLLIVDPASARSIYAAVPGSADASRTIGSGFFTVPCNAVPDNISFTLGGKAFTLSADSLNFGQVSAGSSQCVGGIVGDDEGFWILGDVFLRNVYTEFDVGNSRVGFAPVA</sequence>
<accession>A0A286UPB4</accession>
<dbReference type="InterPro" id="IPR001461">
    <property type="entry name" value="Aspartic_peptidase_A1"/>
</dbReference>
<keyword evidence="4" id="KW-0732">Signal</keyword>
<evidence type="ECO:0000256" key="4">
    <source>
        <dbReference type="SAM" id="SignalP"/>
    </source>
</evidence>
<dbReference type="InterPro" id="IPR033121">
    <property type="entry name" value="PEPTIDASE_A1"/>
</dbReference>
<evidence type="ECO:0000259" key="5">
    <source>
        <dbReference type="PROSITE" id="PS51767"/>
    </source>
</evidence>
<dbReference type="InterPro" id="IPR034164">
    <property type="entry name" value="Pepsin-like_dom"/>
</dbReference>
<keyword evidence="7" id="KW-1185">Reference proteome</keyword>
<protein>
    <submittedName>
        <fullName evidence="6">Acid protease</fullName>
    </submittedName>
</protein>
<evidence type="ECO:0000313" key="6">
    <source>
        <dbReference type="EMBL" id="PAV21379.1"/>
    </source>
</evidence>
<comment type="caution">
    <text evidence="6">The sequence shown here is derived from an EMBL/GenBank/DDBJ whole genome shotgun (WGS) entry which is preliminary data.</text>
</comment>
<feature type="active site" evidence="2">
    <location>
        <position position="307"/>
    </location>
</feature>
<dbReference type="PROSITE" id="PS51767">
    <property type="entry name" value="PEPTIDASE_A1"/>
    <property type="match status" value="1"/>
</dbReference>
<evidence type="ECO:0000256" key="3">
    <source>
        <dbReference type="PIRSR" id="PIRSR601461-2"/>
    </source>
</evidence>
<evidence type="ECO:0000256" key="2">
    <source>
        <dbReference type="PIRSR" id="PIRSR601461-1"/>
    </source>
</evidence>
<keyword evidence="6" id="KW-0378">Hydrolase</keyword>
<dbReference type="Proteomes" id="UP000217199">
    <property type="component" value="Unassembled WGS sequence"/>
</dbReference>
<feature type="chain" id="PRO_5013723012" evidence="4">
    <location>
        <begin position="18"/>
        <end position="420"/>
    </location>
</feature>